<protein>
    <submittedName>
        <fullName evidence="2">Uncharacterized protein</fullName>
    </submittedName>
</protein>
<keyword evidence="1" id="KW-0472">Membrane</keyword>
<evidence type="ECO:0000313" key="3">
    <source>
        <dbReference type="Proteomes" id="UP000242444"/>
    </source>
</evidence>
<dbReference type="EMBL" id="NKYE01000003">
    <property type="protein sequence ID" value="OZM73918.1"/>
    <property type="molecule type" value="Genomic_DNA"/>
</dbReference>
<feature type="transmembrane region" description="Helical" evidence="1">
    <location>
        <begin position="20"/>
        <end position="44"/>
    </location>
</feature>
<name>A0A263D7C0_9PSEU</name>
<dbReference type="Proteomes" id="UP000242444">
    <property type="component" value="Unassembled WGS sequence"/>
</dbReference>
<proteinExistence type="predicted"/>
<comment type="caution">
    <text evidence="2">The sequence shown here is derived from an EMBL/GenBank/DDBJ whole genome shotgun (WGS) entry which is preliminary data.</text>
</comment>
<sequence>MDTAPTGEVIVRLDSASKTLALVCAVLFTGAGVAMIVVSIAGLVEQTGSQQIVGLVLGVLAIGFAVVVGMALRRPPDTVKVDENGFFLRKHPDVEFGVAWPDLAGARLYRERCHVGHIRVWFYRLEWEAADGEFGRRHPEMDEFHNGDRYSYALGRLGWDGKRLYDGFRQHGPQTVRYQW</sequence>
<accession>A0A263D7C0</accession>
<reference evidence="2 3" key="1">
    <citation type="submission" date="2017-07" db="EMBL/GenBank/DDBJ databases">
        <title>Amycolatopsis antarcticus sp. nov., isolated from the surface of an Antarcticus brown macroalga.</title>
        <authorList>
            <person name="Wang J."/>
            <person name="Leiva S."/>
            <person name="Huang J."/>
            <person name="Huang Y."/>
        </authorList>
    </citation>
    <scope>NUCLEOTIDE SEQUENCE [LARGE SCALE GENOMIC DNA]</scope>
    <source>
        <strain evidence="2 3">AU-G6</strain>
    </source>
</reference>
<evidence type="ECO:0000256" key="1">
    <source>
        <dbReference type="SAM" id="Phobius"/>
    </source>
</evidence>
<keyword evidence="1" id="KW-1133">Transmembrane helix</keyword>
<keyword evidence="3" id="KW-1185">Reference proteome</keyword>
<dbReference type="OrthoDB" id="1853779at2"/>
<gene>
    <name evidence="2" type="ORF">CFN78_06400</name>
</gene>
<evidence type="ECO:0000313" key="2">
    <source>
        <dbReference type="EMBL" id="OZM73918.1"/>
    </source>
</evidence>
<feature type="transmembrane region" description="Helical" evidence="1">
    <location>
        <begin position="50"/>
        <end position="72"/>
    </location>
</feature>
<organism evidence="2 3">
    <name type="scientific">Amycolatopsis antarctica</name>
    <dbReference type="NCBI Taxonomy" id="1854586"/>
    <lineage>
        <taxon>Bacteria</taxon>
        <taxon>Bacillati</taxon>
        <taxon>Actinomycetota</taxon>
        <taxon>Actinomycetes</taxon>
        <taxon>Pseudonocardiales</taxon>
        <taxon>Pseudonocardiaceae</taxon>
        <taxon>Amycolatopsis</taxon>
    </lineage>
</organism>
<dbReference type="InParanoid" id="A0A263D7C0"/>
<dbReference type="RefSeq" id="WP_094861675.1">
    <property type="nucleotide sequence ID" value="NZ_NKYE01000003.1"/>
</dbReference>
<dbReference type="AlphaFoldDB" id="A0A263D7C0"/>
<keyword evidence="1" id="KW-0812">Transmembrane</keyword>